<comment type="caution">
    <text evidence="1">The sequence shown here is derived from an EMBL/GenBank/DDBJ whole genome shotgun (WGS) entry which is preliminary data.</text>
</comment>
<evidence type="ECO:0000313" key="1">
    <source>
        <dbReference type="EMBL" id="KAA6356593.1"/>
    </source>
</evidence>
<accession>A0A5J4TFS8</accession>
<name>A0A5J4TFS8_9EUKA</name>
<dbReference type="AlphaFoldDB" id="A0A5J4TFS8"/>
<dbReference type="EMBL" id="SNRW01032729">
    <property type="protein sequence ID" value="KAA6356593.1"/>
    <property type="molecule type" value="Genomic_DNA"/>
</dbReference>
<dbReference type="Proteomes" id="UP000324800">
    <property type="component" value="Unassembled WGS sequence"/>
</dbReference>
<sequence length="38" mass="4162">MSRKDLGIHSTSSLQDIDIDGQTFTHINGNSNEAVVLF</sequence>
<proteinExistence type="predicted"/>
<protein>
    <submittedName>
        <fullName evidence="1">Uncharacterized protein</fullName>
    </submittedName>
</protein>
<feature type="non-terminal residue" evidence="1">
    <location>
        <position position="38"/>
    </location>
</feature>
<organism evidence="1 2">
    <name type="scientific">Streblomastix strix</name>
    <dbReference type="NCBI Taxonomy" id="222440"/>
    <lineage>
        <taxon>Eukaryota</taxon>
        <taxon>Metamonada</taxon>
        <taxon>Preaxostyla</taxon>
        <taxon>Oxymonadida</taxon>
        <taxon>Streblomastigidae</taxon>
        <taxon>Streblomastix</taxon>
    </lineage>
</organism>
<reference evidence="1 2" key="1">
    <citation type="submission" date="2019-03" db="EMBL/GenBank/DDBJ databases">
        <title>Single cell metagenomics reveals metabolic interactions within the superorganism composed of flagellate Streblomastix strix and complex community of Bacteroidetes bacteria on its surface.</title>
        <authorList>
            <person name="Treitli S.C."/>
            <person name="Kolisko M."/>
            <person name="Husnik F."/>
            <person name="Keeling P."/>
            <person name="Hampl V."/>
        </authorList>
    </citation>
    <scope>NUCLEOTIDE SEQUENCE [LARGE SCALE GENOMIC DNA]</scope>
    <source>
        <strain evidence="1">ST1C</strain>
    </source>
</reference>
<evidence type="ECO:0000313" key="2">
    <source>
        <dbReference type="Proteomes" id="UP000324800"/>
    </source>
</evidence>
<gene>
    <name evidence="1" type="ORF">EZS28_047880</name>
</gene>